<dbReference type="InterPro" id="IPR011009">
    <property type="entry name" value="Kinase-like_dom_sf"/>
</dbReference>
<comment type="caution">
    <text evidence="2">The sequence shown here is derived from an EMBL/GenBank/DDBJ whole genome shotgun (WGS) entry which is preliminary data.</text>
</comment>
<dbReference type="RefSeq" id="WP_109794373.1">
    <property type="nucleotide sequence ID" value="NZ_PHIG01000004.1"/>
</dbReference>
<feature type="domain" description="Aminoglycoside phosphotransferase" evidence="1">
    <location>
        <begin position="28"/>
        <end position="270"/>
    </location>
</feature>
<evidence type="ECO:0000313" key="2">
    <source>
        <dbReference type="EMBL" id="PJK31547.1"/>
    </source>
</evidence>
<dbReference type="InterPro" id="IPR002575">
    <property type="entry name" value="Aminoglycoside_PTrfase"/>
</dbReference>
<dbReference type="OrthoDB" id="3806873at2"/>
<dbReference type="SUPFAM" id="SSF56112">
    <property type="entry name" value="Protein kinase-like (PK-like)"/>
    <property type="match status" value="1"/>
</dbReference>
<proteinExistence type="predicted"/>
<organism evidence="2 3">
    <name type="scientific">Minwuia thermotolerans</name>
    <dbReference type="NCBI Taxonomy" id="2056226"/>
    <lineage>
        <taxon>Bacteria</taxon>
        <taxon>Pseudomonadati</taxon>
        <taxon>Pseudomonadota</taxon>
        <taxon>Alphaproteobacteria</taxon>
        <taxon>Minwuiales</taxon>
        <taxon>Minwuiaceae</taxon>
        <taxon>Minwuia</taxon>
    </lineage>
</organism>
<gene>
    <name evidence="2" type="ORF">CVT23_00365</name>
</gene>
<evidence type="ECO:0000313" key="3">
    <source>
        <dbReference type="Proteomes" id="UP000229498"/>
    </source>
</evidence>
<accession>A0A2M9G752</accession>
<dbReference type="InterPro" id="IPR041726">
    <property type="entry name" value="ACAD10_11_N"/>
</dbReference>
<reference evidence="2 3" key="1">
    <citation type="submission" date="2017-11" db="EMBL/GenBank/DDBJ databases">
        <title>Draft genome sequence of Rhizobiales bacterium SY3-13.</title>
        <authorList>
            <person name="Sun C."/>
        </authorList>
    </citation>
    <scope>NUCLEOTIDE SEQUENCE [LARGE SCALE GENOMIC DNA]</scope>
    <source>
        <strain evidence="2 3">SY3-13</strain>
    </source>
</reference>
<evidence type="ECO:0000259" key="1">
    <source>
        <dbReference type="Pfam" id="PF01636"/>
    </source>
</evidence>
<dbReference type="AlphaFoldDB" id="A0A2M9G752"/>
<dbReference type="Gene3D" id="3.90.1200.10">
    <property type="match status" value="1"/>
</dbReference>
<dbReference type="EMBL" id="PHIG01000004">
    <property type="protein sequence ID" value="PJK31547.1"/>
    <property type="molecule type" value="Genomic_DNA"/>
</dbReference>
<sequence>MEQENDLGPRLARAFDRRFGVGHAVERLERLSAGASRESYIFEVLAPKGGRQSLILKRDPPGAVHDEDDPDNRFGADRPAEAAIVAAAHAAGAHAPAMIFCADDDDGLGAAFVMEALEGETLPQKILRDPALAGARARLPAEMGAALARLHAVPRRELPRLRTFRLDDHLAAFRAILDGYGQPQPGFEYGLRWLEKHRPPDEPPVFAHGDFRMGNIIVDTQGLAGILDWEVGHLGDRHVDLAWPSVRAWRFGRDDRPFAGVGPRETFFEAYEAAGGAPIDPEIVRYWEVLGTLRWGVMCMTIGQRFTSGREASVEKAVIGRRVAETELDFLDLIDAL</sequence>
<keyword evidence="3" id="KW-1185">Reference proteome</keyword>
<name>A0A2M9G752_9PROT</name>
<dbReference type="CDD" id="cd05154">
    <property type="entry name" value="ACAD10_11_N-like"/>
    <property type="match status" value="1"/>
</dbReference>
<dbReference type="GO" id="GO:0016740">
    <property type="term" value="F:transferase activity"/>
    <property type="evidence" value="ECO:0007669"/>
    <property type="project" value="UniProtKB-KW"/>
</dbReference>
<dbReference type="PANTHER" id="PTHR21310">
    <property type="entry name" value="AMINOGLYCOSIDE PHOSPHOTRANSFERASE-RELATED-RELATED"/>
    <property type="match status" value="1"/>
</dbReference>
<dbReference type="Proteomes" id="UP000229498">
    <property type="component" value="Unassembled WGS sequence"/>
</dbReference>
<dbReference type="InterPro" id="IPR051678">
    <property type="entry name" value="AGP_Transferase"/>
</dbReference>
<protein>
    <submittedName>
        <fullName evidence="2">Phosphotransferase family protein</fullName>
    </submittedName>
</protein>
<dbReference type="Gene3D" id="3.30.200.20">
    <property type="entry name" value="Phosphorylase Kinase, domain 1"/>
    <property type="match status" value="1"/>
</dbReference>
<dbReference type="Pfam" id="PF01636">
    <property type="entry name" value="APH"/>
    <property type="match status" value="1"/>
</dbReference>
<dbReference type="PANTHER" id="PTHR21310:SF57">
    <property type="entry name" value="BLR2944 PROTEIN"/>
    <property type="match status" value="1"/>
</dbReference>
<keyword evidence="2" id="KW-0808">Transferase</keyword>